<accession>A0A078MP48</accession>
<protein>
    <submittedName>
        <fullName evidence="1">Uncharacterized protein</fullName>
    </submittedName>
</protein>
<dbReference type="AlphaFoldDB" id="A0A078MP48"/>
<reference evidence="1" key="1">
    <citation type="submission" date="2014-07" db="EMBL/GenBank/DDBJ databases">
        <authorList>
            <person name="Urmite Genomes Urmite Genomes"/>
        </authorList>
    </citation>
    <scope>NUCLEOTIDE SEQUENCE</scope>
    <source>
        <strain evidence="1">11W110_air</strain>
    </source>
</reference>
<name>A0A078MP48_9MICC</name>
<evidence type="ECO:0000313" key="1">
    <source>
        <dbReference type="EMBL" id="CEA09028.1"/>
    </source>
</evidence>
<proteinExistence type="predicted"/>
<dbReference type="EMBL" id="LN483071">
    <property type="protein sequence ID" value="CEA09028.1"/>
    <property type="molecule type" value="Genomic_DNA"/>
</dbReference>
<gene>
    <name evidence="1" type="ORF">BN1051_02391</name>
</gene>
<dbReference type="PATRIC" id="fig|1461584.3.peg.2366"/>
<organism evidence="1">
    <name type="scientific">Arthrobacter saudimassiliensis</name>
    <dbReference type="NCBI Taxonomy" id="1461584"/>
    <lineage>
        <taxon>Bacteria</taxon>
        <taxon>Bacillati</taxon>
        <taxon>Actinomycetota</taxon>
        <taxon>Actinomycetes</taxon>
        <taxon>Micrococcales</taxon>
        <taxon>Micrococcaceae</taxon>
        <taxon>Arthrobacter</taxon>
    </lineage>
</organism>
<sequence length="126" mass="14524">MSTHLRCHSYTPGHRVHWIHFRRMVEMDYWVDVEVHVDRDLELIHLIREGKQQLLWFHDVAALAAALEIAVDAPQWCPRYSTLMVPGGFQGPTGSSFFYLARLDRVHPCLRPGLSRSAEDQVASSE</sequence>